<evidence type="ECO:0000256" key="4">
    <source>
        <dbReference type="ARBA" id="ARBA00022833"/>
    </source>
</evidence>
<name>A0A7J3ZIE5_9CREN</name>
<dbReference type="InterPro" id="IPR003785">
    <property type="entry name" value="Creatininase/forma_Hydrolase"/>
</dbReference>
<dbReference type="GO" id="GO:0046872">
    <property type="term" value="F:metal ion binding"/>
    <property type="evidence" value="ECO:0007669"/>
    <property type="project" value="UniProtKB-KW"/>
</dbReference>
<evidence type="ECO:0000256" key="3">
    <source>
        <dbReference type="ARBA" id="ARBA00022801"/>
    </source>
</evidence>
<comment type="cofactor">
    <cofactor evidence="1">
        <name>Zn(2+)</name>
        <dbReference type="ChEBI" id="CHEBI:29105"/>
    </cofactor>
</comment>
<gene>
    <name evidence="5" type="ORF">ENM78_00430</name>
</gene>
<comment type="caution">
    <text evidence="5">The sequence shown here is derived from an EMBL/GenBank/DDBJ whole genome shotgun (WGS) entry which is preliminary data.</text>
</comment>
<proteinExistence type="predicted"/>
<sequence length="248" mass="27657">MGKHMLHAMTYEEAREYFSSNDTVILPIGSVEQHGPANPLGTDTLIAEALAREASRRSGVASLPAIPIGVSFHHMGFHGTITVSEMALEEYLFCTLRSLVRWGVKRVVVVNGHGGNLPTLQILARRARDELGVGVFIYQWWTSSTKVVKELFSEEEGGHAAAAETSLNMYLNPEYVRSDRLVDEEPRGSPESIASFRYTHELSDTGVFGKQTTASPERGRQLFERLVEDLVEFVSRVKRSEYETRSSP</sequence>
<evidence type="ECO:0000313" key="5">
    <source>
        <dbReference type="EMBL" id="HHQ79921.1"/>
    </source>
</evidence>
<dbReference type="PANTHER" id="PTHR35005">
    <property type="entry name" value="3-DEHYDRO-SCYLLO-INOSOSE HYDROLASE"/>
    <property type="match status" value="1"/>
</dbReference>
<dbReference type="Pfam" id="PF02633">
    <property type="entry name" value="Creatininase"/>
    <property type="match status" value="1"/>
</dbReference>
<dbReference type="PANTHER" id="PTHR35005:SF1">
    <property type="entry name" value="2-AMINO-5-FORMYLAMINO-6-RIBOSYLAMINOPYRIMIDIN-4(3H)-ONE 5'-MONOPHOSPHATE DEFORMYLASE"/>
    <property type="match status" value="1"/>
</dbReference>
<dbReference type="InterPro" id="IPR024087">
    <property type="entry name" value="Creatininase-like_sf"/>
</dbReference>
<dbReference type="SUPFAM" id="SSF102215">
    <property type="entry name" value="Creatininase"/>
    <property type="match status" value="1"/>
</dbReference>
<accession>A0A7J3ZIE5</accession>
<dbReference type="GO" id="GO:0009231">
    <property type="term" value="P:riboflavin biosynthetic process"/>
    <property type="evidence" value="ECO:0007669"/>
    <property type="project" value="TreeGrafter"/>
</dbReference>
<protein>
    <submittedName>
        <fullName evidence="5">Creatininase family protein</fullName>
    </submittedName>
</protein>
<dbReference type="EMBL" id="DRZC01000010">
    <property type="protein sequence ID" value="HHQ79921.1"/>
    <property type="molecule type" value="Genomic_DNA"/>
</dbReference>
<organism evidence="5">
    <name type="scientific">Fervidicoccus fontis</name>
    <dbReference type="NCBI Taxonomy" id="683846"/>
    <lineage>
        <taxon>Archaea</taxon>
        <taxon>Thermoproteota</taxon>
        <taxon>Thermoprotei</taxon>
        <taxon>Fervidicoccales</taxon>
        <taxon>Fervidicoccaceae</taxon>
        <taxon>Fervidicoccus</taxon>
    </lineage>
</organism>
<dbReference type="AlphaFoldDB" id="A0A7J3ZIE5"/>
<keyword evidence="2" id="KW-0479">Metal-binding</keyword>
<evidence type="ECO:0000256" key="1">
    <source>
        <dbReference type="ARBA" id="ARBA00001947"/>
    </source>
</evidence>
<evidence type="ECO:0000256" key="2">
    <source>
        <dbReference type="ARBA" id="ARBA00022723"/>
    </source>
</evidence>
<reference evidence="5" key="1">
    <citation type="journal article" date="2020" name="mSystems">
        <title>Genome- and Community-Level Interaction Insights into Carbon Utilization and Element Cycling Functions of Hydrothermarchaeota in Hydrothermal Sediment.</title>
        <authorList>
            <person name="Zhou Z."/>
            <person name="Liu Y."/>
            <person name="Xu W."/>
            <person name="Pan J."/>
            <person name="Luo Z.H."/>
            <person name="Li M."/>
        </authorList>
    </citation>
    <scope>NUCLEOTIDE SEQUENCE [LARGE SCALE GENOMIC DNA]</scope>
    <source>
        <strain evidence="5">SpSt-1116</strain>
    </source>
</reference>
<keyword evidence="3" id="KW-0378">Hydrolase</keyword>
<dbReference type="GO" id="GO:0016811">
    <property type="term" value="F:hydrolase activity, acting on carbon-nitrogen (but not peptide) bonds, in linear amides"/>
    <property type="evidence" value="ECO:0007669"/>
    <property type="project" value="TreeGrafter"/>
</dbReference>
<keyword evidence="4" id="KW-0862">Zinc</keyword>
<dbReference type="Gene3D" id="3.40.50.10310">
    <property type="entry name" value="Creatininase"/>
    <property type="match status" value="1"/>
</dbReference>